<dbReference type="PROSITE" id="PS50835">
    <property type="entry name" value="IG_LIKE"/>
    <property type="match status" value="1"/>
</dbReference>
<evidence type="ECO:0000256" key="5">
    <source>
        <dbReference type="ARBA" id="ARBA00043266"/>
    </source>
</evidence>
<evidence type="ECO:0000256" key="1">
    <source>
        <dbReference type="ARBA" id="ARBA00022729"/>
    </source>
</evidence>
<feature type="signal peptide" evidence="6">
    <location>
        <begin position="1"/>
        <end position="19"/>
    </location>
</feature>
<evidence type="ECO:0000313" key="9">
    <source>
        <dbReference type="Proteomes" id="UP000823561"/>
    </source>
</evidence>
<keyword evidence="1 6" id="KW-0732">Signal</keyword>
<dbReference type="Proteomes" id="UP000823561">
    <property type="component" value="Chromosome 1"/>
</dbReference>
<dbReference type="Gene3D" id="2.60.40.10">
    <property type="entry name" value="Immunoglobulins"/>
    <property type="match status" value="1"/>
</dbReference>
<proteinExistence type="predicted"/>
<dbReference type="GO" id="GO:0002250">
    <property type="term" value="P:adaptive immune response"/>
    <property type="evidence" value="ECO:0007669"/>
    <property type="project" value="UniProtKB-KW"/>
</dbReference>
<dbReference type="SUPFAM" id="SSF48726">
    <property type="entry name" value="Immunoglobulin"/>
    <property type="match status" value="1"/>
</dbReference>
<feature type="chain" id="PRO_5043730955" description="Ig-like domain-containing protein" evidence="6">
    <location>
        <begin position="20"/>
        <end position="133"/>
    </location>
</feature>
<evidence type="ECO:0000256" key="2">
    <source>
        <dbReference type="ARBA" id="ARBA00023130"/>
    </source>
</evidence>
<evidence type="ECO:0000256" key="3">
    <source>
        <dbReference type="ARBA" id="ARBA00023170"/>
    </source>
</evidence>
<organism evidence="8 9">
    <name type="scientific">Alosa alosa</name>
    <name type="common">allis shad</name>
    <dbReference type="NCBI Taxonomy" id="278164"/>
    <lineage>
        <taxon>Eukaryota</taxon>
        <taxon>Metazoa</taxon>
        <taxon>Chordata</taxon>
        <taxon>Craniata</taxon>
        <taxon>Vertebrata</taxon>
        <taxon>Euteleostomi</taxon>
        <taxon>Actinopterygii</taxon>
        <taxon>Neopterygii</taxon>
        <taxon>Teleostei</taxon>
        <taxon>Clupei</taxon>
        <taxon>Clupeiformes</taxon>
        <taxon>Clupeoidei</taxon>
        <taxon>Clupeidae</taxon>
        <taxon>Alosa</taxon>
    </lineage>
</organism>
<dbReference type="InterPro" id="IPR036179">
    <property type="entry name" value="Ig-like_dom_sf"/>
</dbReference>
<evidence type="ECO:0000256" key="6">
    <source>
        <dbReference type="SAM" id="SignalP"/>
    </source>
</evidence>
<sequence>MGYCIRTFILAAYFSVCSAKGDFVTQPKDEMGLEGSMVTLICQYETKASALSQYLFWYQQKPNGFPKYFLLKTSISQENDPDFKRRFNATLNTDTKTVNLTIQDLQVSDSAVYYCALRPTVTAADSALIQKLS</sequence>
<protein>
    <recommendedName>
        <fullName evidence="7">Ig-like domain-containing protein</fullName>
    </recommendedName>
</protein>
<dbReference type="PANTHER" id="PTHR19367:SF18">
    <property type="entry name" value="T CELL RECEPTOR ALPHA VARIABLE 16"/>
    <property type="match status" value="1"/>
</dbReference>
<dbReference type="SMART" id="SM00406">
    <property type="entry name" value="IGv"/>
    <property type="match status" value="1"/>
</dbReference>
<keyword evidence="9" id="KW-1185">Reference proteome</keyword>
<dbReference type="AlphaFoldDB" id="A0AAV6HE60"/>
<name>A0AAV6HE60_9TELE</name>
<keyword evidence="2" id="KW-1064">Adaptive immunity</keyword>
<reference evidence="8 9" key="1">
    <citation type="submission" date="2020-10" db="EMBL/GenBank/DDBJ databases">
        <title>Chromosome-scale genome assembly of the Allis shad, Alosa alosa.</title>
        <authorList>
            <person name="Margot Z."/>
            <person name="Christophe K."/>
            <person name="Cabau C."/>
            <person name="Louis A."/>
            <person name="Berthelot C."/>
            <person name="Parey E."/>
            <person name="Roest Crollius H."/>
            <person name="Montfort J."/>
            <person name="Robinson-Rechavi M."/>
            <person name="Bucao C."/>
            <person name="Bouchez O."/>
            <person name="Gislard M."/>
            <person name="Lluch J."/>
            <person name="Milhes M."/>
            <person name="Lampietro C."/>
            <person name="Lopez Roques C."/>
            <person name="Donnadieu C."/>
            <person name="Braasch I."/>
            <person name="Desvignes T."/>
            <person name="Postlethwait J."/>
            <person name="Bobe J."/>
            <person name="Guiguen Y."/>
        </authorList>
    </citation>
    <scope>NUCLEOTIDE SEQUENCE [LARGE SCALE GENOMIC DNA]</scope>
    <source>
        <strain evidence="8">M-15738</strain>
        <tissue evidence="8">Blood</tissue>
    </source>
</reference>
<evidence type="ECO:0000259" key="7">
    <source>
        <dbReference type="PROSITE" id="PS50835"/>
    </source>
</evidence>
<accession>A0AAV6HE60</accession>
<dbReference type="InterPro" id="IPR007110">
    <property type="entry name" value="Ig-like_dom"/>
</dbReference>
<dbReference type="PANTHER" id="PTHR19367">
    <property type="entry name" value="T-CELL RECEPTOR ALPHA CHAIN V REGION"/>
    <property type="match status" value="1"/>
</dbReference>
<dbReference type="InterPro" id="IPR013106">
    <property type="entry name" value="Ig_V-set"/>
</dbReference>
<dbReference type="Pfam" id="PF07686">
    <property type="entry name" value="V-set"/>
    <property type="match status" value="1"/>
</dbReference>
<gene>
    <name evidence="8" type="ORF">AALO_G00004940</name>
</gene>
<keyword evidence="5" id="KW-1279">T cell receptor</keyword>
<dbReference type="InterPro" id="IPR003599">
    <property type="entry name" value="Ig_sub"/>
</dbReference>
<evidence type="ECO:0000256" key="4">
    <source>
        <dbReference type="ARBA" id="ARBA00023319"/>
    </source>
</evidence>
<keyword evidence="4" id="KW-0393">Immunoglobulin domain</keyword>
<dbReference type="InterPro" id="IPR013783">
    <property type="entry name" value="Ig-like_fold"/>
</dbReference>
<dbReference type="SMART" id="SM00409">
    <property type="entry name" value="IG"/>
    <property type="match status" value="1"/>
</dbReference>
<feature type="domain" description="Ig-like" evidence="7">
    <location>
        <begin position="21"/>
        <end position="133"/>
    </location>
</feature>
<keyword evidence="3" id="KW-0675">Receptor</keyword>
<dbReference type="EMBL" id="JADWDJ010000001">
    <property type="protein sequence ID" value="KAG5285573.1"/>
    <property type="molecule type" value="Genomic_DNA"/>
</dbReference>
<dbReference type="GO" id="GO:0042101">
    <property type="term" value="C:T cell receptor complex"/>
    <property type="evidence" value="ECO:0007669"/>
    <property type="project" value="UniProtKB-KW"/>
</dbReference>
<dbReference type="InterPro" id="IPR051287">
    <property type="entry name" value="TCR_variable_region"/>
</dbReference>
<keyword evidence="5" id="KW-0391">Immunity</keyword>
<comment type="caution">
    <text evidence="8">The sequence shown here is derived from an EMBL/GenBank/DDBJ whole genome shotgun (WGS) entry which is preliminary data.</text>
</comment>
<evidence type="ECO:0000313" key="8">
    <source>
        <dbReference type="EMBL" id="KAG5285573.1"/>
    </source>
</evidence>